<feature type="domain" description="RNA polymerase sigma-70 region 2" evidence="5">
    <location>
        <begin position="39"/>
        <end position="105"/>
    </location>
</feature>
<evidence type="ECO:0000256" key="1">
    <source>
        <dbReference type="ARBA" id="ARBA00010641"/>
    </source>
</evidence>
<evidence type="ECO:0000256" key="3">
    <source>
        <dbReference type="ARBA" id="ARBA00023082"/>
    </source>
</evidence>
<accession>A0ABY6IY39</accession>
<proteinExistence type="inferred from homology"/>
<keyword evidence="3" id="KW-0731">Sigma factor</keyword>
<dbReference type="InterPro" id="IPR013249">
    <property type="entry name" value="RNA_pol_sigma70_r4_t2"/>
</dbReference>
<sequence length="199" mass="23581">MKAARSLYFRVVMMRQSFDEDKYLQLFISGSEDAFDAIFKRYYEGLRHFTKTLLPYPTDEAEDIVAEMFCQLWQQRSRLQINTTLGAYLYVAVKHKVYDYYRRQKQQFSLPEETLAEAADTHFSQPDDQLHYKYAAERMQQLVATLPPQMQLVFRLQRDEGFTYEEIASLLDISLNSVKTHMFRAVRQLKASWSILPIC</sequence>
<evidence type="ECO:0000313" key="8">
    <source>
        <dbReference type="Proteomes" id="UP001162741"/>
    </source>
</evidence>
<dbReference type="InterPro" id="IPR013325">
    <property type="entry name" value="RNA_pol_sigma_r2"/>
</dbReference>
<dbReference type="NCBIfam" id="TIGR02937">
    <property type="entry name" value="sigma70-ECF"/>
    <property type="match status" value="1"/>
</dbReference>
<protein>
    <submittedName>
        <fullName evidence="7">RNA polymerase sigma-70 factor</fullName>
    </submittedName>
</protein>
<dbReference type="PANTHER" id="PTHR43133">
    <property type="entry name" value="RNA POLYMERASE ECF-TYPE SIGMA FACTO"/>
    <property type="match status" value="1"/>
</dbReference>
<dbReference type="SUPFAM" id="SSF88659">
    <property type="entry name" value="Sigma3 and sigma4 domains of RNA polymerase sigma factors"/>
    <property type="match status" value="1"/>
</dbReference>
<dbReference type="InterPro" id="IPR014327">
    <property type="entry name" value="RNA_pol_sigma70_bacteroid"/>
</dbReference>
<dbReference type="RefSeq" id="WP_264279499.1">
    <property type="nucleotide sequence ID" value="NZ_CP107006.1"/>
</dbReference>
<evidence type="ECO:0000256" key="2">
    <source>
        <dbReference type="ARBA" id="ARBA00023015"/>
    </source>
</evidence>
<feature type="domain" description="RNA polymerase sigma factor 70 region 4 type 2" evidence="6">
    <location>
        <begin position="137"/>
        <end position="189"/>
    </location>
</feature>
<dbReference type="Gene3D" id="1.10.1740.10">
    <property type="match status" value="1"/>
</dbReference>
<dbReference type="InterPro" id="IPR039425">
    <property type="entry name" value="RNA_pol_sigma-70-like"/>
</dbReference>
<keyword evidence="2" id="KW-0805">Transcription regulation</keyword>
<dbReference type="Pfam" id="PF04542">
    <property type="entry name" value="Sigma70_r2"/>
    <property type="match status" value="1"/>
</dbReference>
<dbReference type="SUPFAM" id="SSF88946">
    <property type="entry name" value="Sigma2 domain of RNA polymerase sigma factors"/>
    <property type="match status" value="1"/>
</dbReference>
<evidence type="ECO:0000313" key="7">
    <source>
        <dbReference type="EMBL" id="UYQ91004.1"/>
    </source>
</evidence>
<gene>
    <name evidence="7" type="ORF">MKQ68_12965</name>
</gene>
<comment type="similarity">
    <text evidence="1">Belongs to the sigma-70 factor family. ECF subfamily.</text>
</comment>
<evidence type="ECO:0000259" key="6">
    <source>
        <dbReference type="Pfam" id="PF08281"/>
    </source>
</evidence>
<dbReference type="Gene3D" id="1.10.10.10">
    <property type="entry name" value="Winged helix-like DNA-binding domain superfamily/Winged helix DNA-binding domain"/>
    <property type="match status" value="1"/>
</dbReference>
<dbReference type="InterPro" id="IPR007627">
    <property type="entry name" value="RNA_pol_sigma70_r2"/>
</dbReference>
<dbReference type="EMBL" id="CP107006">
    <property type="protein sequence ID" value="UYQ91004.1"/>
    <property type="molecule type" value="Genomic_DNA"/>
</dbReference>
<dbReference type="Proteomes" id="UP001162741">
    <property type="component" value="Chromosome"/>
</dbReference>
<dbReference type="PANTHER" id="PTHR43133:SF46">
    <property type="entry name" value="RNA POLYMERASE SIGMA-70 FACTOR ECF SUBFAMILY"/>
    <property type="match status" value="1"/>
</dbReference>
<dbReference type="NCBIfam" id="TIGR02985">
    <property type="entry name" value="Sig70_bacteroi1"/>
    <property type="match status" value="1"/>
</dbReference>
<organism evidence="7 8">
    <name type="scientific">Chitinophaga horti</name>
    <dbReference type="NCBI Taxonomy" id="2920382"/>
    <lineage>
        <taxon>Bacteria</taxon>
        <taxon>Pseudomonadati</taxon>
        <taxon>Bacteroidota</taxon>
        <taxon>Chitinophagia</taxon>
        <taxon>Chitinophagales</taxon>
        <taxon>Chitinophagaceae</taxon>
        <taxon>Chitinophaga</taxon>
    </lineage>
</organism>
<dbReference type="InterPro" id="IPR014284">
    <property type="entry name" value="RNA_pol_sigma-70_dom"/>
</dbReference>
<reference evidence="7" key="1">
    <citation type="submission" date="2022-10" db="EMBL/GenBank/DDBJ databases">
        <title>Chitinophaga sp. nov., isolated from soil.</title>
        <authorList>
            <person name="Jeon C.O."/>
        </authorList>
    </citation>
    <scope>NUCLEOTIDE SEQUENCE</scope>
    <source>
        <strain evidence="7">R8</strain>
    </source>
</reference>
<dbReference type="InterPro" id="IPR013324">
    <property type="entry name" value="RNA_pol_sigma_r3/r4-like"/>
</dbReference>
<keyword evidence="8" id="KW-1185">Reference proteome</keyword>
<name>A0ABY6IY39_9BACT</name>
<evidence type="ECO:0000256" key="4">
    <source>
        <dbReference type="ARBA" id="ARBA00023163"/>
    </source>
</evidence>
<keyword evidence="4" id="KW-0804">Transcription</keyword>
<evidence type="ECO:0000259" key="5">
    <source>
        <dbReference type="Pfam" id="PF04542"/>
    </source>
</evidence>
<dbReference type="Pfam" id="PF08281">
    <property type="entry name" value="Sigma70_r4_2"/>
    <property type="match status" value="1"/>
</dbReference>
<dbReference type="CDD" id="cd06171">
    <property type="entry name" value="Sigma70_r4"/>
    <property type="match status" value="1"/>
</dbReference>
<dbReference type="InterPro" id="IPR036388">
    <property type="entry name" value="WH-like_DNA-bd_sf"/>
</dbReference>